<keyword evidence="5 6" id="KW-0472">Membrane</keyword>
<keyword evidence="4 6" id="KW-1133">Transmembrane helix</keyword>
<dbReference type="InterPro" id="IPR001851">
    <property type="entry name" value="ABC_transp_permease"/>
</dbReference>
<evidence type="ECO:0000256" key="4">
    <source>
        <dbReference type="ARBA" id="ARBA00022989"/>
    </source>
</evidence>
<comment type="caution">
    <text evidence="7">The sequence shown here is derived from an EMBL/GenBank/DDBJ whole genome shotgun (WGS) entry which is preliminary data.</text>
</comment>
<evidence type="ECO:0008006" key="9">
    <source>
        <dbReference type="Google" id="ProtNLM"/>
    </source>
</evidence>
<evidence type="ECO:0000313" key="8">
    <source>
        <dbReference type="Proteomes" id="UP000037020"/>
    </source>
</evidence>
<dbReference type="Proteomes" id="UP000037020">
    <property type="component" value="Unassembled WGS sequence"/>
</dbReference>
<proteinExistence type="predicted"/>
<gene>
    <name evidence="7" type="ORF">ADK38_00550</name>
</gene>
<feature type="transmembrane region" description="Helical" evidence="6">
    <location>
        <begin position="43"/>
        <end position="62"/>
    </location>
</feature>
<feature type="non-terminal residue" evidence="7">
    <location>
        <position position="1"/>
    </location>
</feature>
<evidence type="ECO:0000313" key="7">
    <source>
        <dbReference type="EMBL" id="KOG91916.1"/>
    </source>
</evidence>
<organism evidence="7 8">
    <name type="scientific">Streptomyces varsoviensis</name>
    <dbReference type="NCBI Taxonomy" id="67373"/>
    <lineage>
        <taxon>Bacteria</taxon>
        <taxon>Bacillati</taxon>
        <taxon>Actinomycetota</taxon>
        <taxon>Actinomycetes</taxon>
        <taxon>Kitasatosporales</taxon>
        <taxon>Streptomycetaceae</taxon>
        <taxon>Streptomyces</taxon>
    </lineage>
</organism>
<evidence type="ECO:0000256" key="1">
    <source>
        <dbReference type="ARBA" id="ARBA00004651"/>
    </source>
</evidence>
<evidence type="ECO:0000256" key="3">
    <source>
        <dbReference type="ARBA" id="ARBA00022692"/>
    </source>
</evidence>
<dbReference type="EMBL" id="LGUT01000040">
    <property type="protein sequence ID" value="KOG91916.1"/>
    <property type="molecule type" value="Genomic_DNA"/>
</dbReference>
<keyword evidence="2" id="KW-1003">Cell membrane</keyword>
<keyword evidence="3 6" id="KW-0812">Transmembrane</keyword>
<evidence type="ECO:0000256" key="6">
    <source>
        <dbReference type="SAM" id="Phobius"/>
    </source>
</evidence>
<sequence>PLAALSGVNADRVAAAGWAFGSFTAGLTGVLLAPYLRLDPYGLPLLVMEVIAVAALAGMRSLPTAVPVSYTH</sequence>
<evidence type="ECO:0000256" key="2">
    <source>
        <dbReference type="ARBA" id="ARBA00022475"/>
    </source>
</evidence>
<dbReference type="Pfam" id="PF02653">
    <property type="entry name" value="BPD_transp_2"/>
    <property type="match status" value="1"/>
</dbReference>
<protein>
    <recommendedName>
        <fullName evidence="9">MFS transporter</fullName>
    </recommendedName>
</protein>
<evidence type="ECO:0000256" key="5">
    <source>
        <dbReference type="ARBA" id="ARBA00023136"/>
    </source>
</evidence>
<accession>A0ABR5JFS1</accession>
<keyword evidence="8" id="KW-1185">Reference proteome</keyword>
<name>A0ABR5JFS1_9ACTN</name>
<feature type="transmembrane region" description="Helical" evidence="6">
    <location>
        <begin position="15"/>
        <end position="36"/>
    </location>
</feature>
<reference evidence="7 8" key="1">
    <citation type="submission" date="2015-07" db="EMBL/GenBank/DDBJ databases">
        <authorList>
            <person name="Ju K.-S."/>
            <person name="Doroghazi J.R."/>
            <person name="Metcalf W.W."/>
        </authorList>
    </citation>
    <scope>NUCLEOTIDE SEQUENCE [LARGE SCALE GENOMIC DNA]</scope>
    <source>
        <strain evidence="7 8">NRRL B-3589</strain>
    </source>
</reference>
<comment type="subcellular location">
    <subcellularLocation>
        <location evidence="1">Cell membrane</location>
        <topology evidence="1">Multi-pass membrane protein</topology>
    </subcellularLocation>
</comment>
<feature type="non-terminal residue" evidence="7">
    <location>
        <position position="72"/>
    </location>
</feature>